<gene>
    <name evidence="1" type="ORF">HPB50_001051</name>
</gene>
<protein>
    <submittedName>
        <fullName evidence="1">Uncharacterized protein</fullName>
    </submittedName>
</protein>
<organism evidence="1 2">
    <name type="scientific">Hyalomma asiaticum</name>
    <name type="common">Tick</name>
    <dbReference type="NCBI Taxonomy" id="266040"/>
    <lineage>
        <taxon>Eukaryota</taxon>
        <taxon>Metazoa</taxon>
        <taxon>Ecdysozoa</taxon>
        <taxon>Arthropoda</taxon>
        <taxon>Chelicerata</taxon>
        <taxon>Arachnida</taxon>
        <taxon>Acari</taxon>
        <taxon>Parasitiformes</taxon>
        <taxon>Ixodida</taxon>
        <taxon>Ixodoidea</taxon>
        <taxon>Ixodidae</taxon>
        <taxon>Hyalomminae</taxon>
        <taxon>Hyalomma</taxon>
    </lineage>
</organism>
<name>A0ACB7RNL7_HYAAI</name>
<proteinExistence type="predicted"/>
<keyword evidence="2" id="KW-1185">Reference proteome</keyword>
<sequence>MSTRGISAESRVSLQRPVKPVAERFVQDDSGLPPPTRNLMMAVRVEAFACIELVTIVGVAAYVFLTPPPERTPRNVTCLNLSCFNLGDELYTAMDLRSNPCDDFYQYACGRWAQYHPDYEDQFRYLEARVYRTANYKLRERMEKLPPPDKPLSGTDKAALSYLACVEVQTRHIDVPWKITELIFMRAKEDGSGSESLLQPTTAKLATKDAALRLMVSLGARPGHRRTLQGKWPPRRVDVAIALAPAQHDVLLAPDPRTDSRRIVSVTHSESLLKWKRHREQLTTPAATATCIQEFVNILSTEHALRVQVAAALVKMDAEVTAKMAAAAAMSLGAGTFVTFGQLPELEAAKVASPVAASLAAQEADTAPGPNAKPEAPSRYAMLFLIFEWSSERS</sequence>
<reference evidence="1" key="1">
    <citation type="submission" date="2020-05" db="EMBL/GenBank/DDBJ databases">
        <title>Large-scale comparative analyses of tick genomes elucidate their genetic diversity and vector capacities.</title>
        <authorList>
            <person name="Jia N."/>
            <person name="Wang J."/>
            <person name="Shi W."/>
            <person name="Du L."/>
            <person name="Sun Y."/>
            <person name="Zhan W."/>
            <person name="Jiang J."/>
            <person name="Wang Q."/>
            <person name="Zhang B."/>
            <person name="Ji P."/>
            <person name="Sakyi L.B."/>
            <person name="Cui X."/>
            <person name="Yuan T."/>
            <person name="Jiang B."/>
            <person name="Yang W."/>
            <person name="Lam T.T.-Y."/>
            <person name="Chang Q."/>
            <person name="Ding S."/>
            <person name="Wang X."/>
            <person name="Zhu J."/>
            <person name="Ruan X."/>
            <person name="Zhao L."/>
            <person name="Wei J."/>
            <person name="Que T."/>
            <person name="Du C."/>
            <person name="Cheng J."/>
            <person name="Dai P."/>
            <person name="Han X."/>
            <person name="Huang E."/>
            <person name="Gao Y."/>
            <person name="Liu J."/>
            <person name="Shao H."/>
            <person name="Ye R."/>
            <person name="Li L."/>
            <person name="Wei W."/>
            <person name="Wang X."/>
            <person name="Wang C."/>
            <person name="Yang T."/>
            <person name="Huo Q."/>
            <person name="Li W."/>
            <person name="Guo W."/>
            <person name="Chen H."/>
            <person name="Zhou L."/>
            <person name="Ni X."/>
            <person name="Tian J."/>
            <person name="Zhou Y."/>
            <person name="Sheng Y."/>
            <person name="Liu T."/>
            <person name="Pan Y."/>
            <person name="Xia L."/>
            <person name="Li J."/>
            <person name="Zhao F."/>
            <person name="Cao W."/>
        </authorList>
    </citation>
    <scope>NUCLEOTIDE SEQUENCE</scope>
    <source>
        <strain evidence="1">Hyas-2018</strain>
    </source>
</reference>
<dbReference type="EMBL" id="CM023488">
    <property type="protein sequence ID" value="KAH6923412.1"/>
    <property type="molecule type" value="Genomic_DNA"/>
</dbReference>
<evidence type="ECO:0000313" key="2">
    <source>
        <dbReference type="Proteomes" id="UP000821845"/>
    </source>
</evidence>
<evidence type="ECO:0000313" key="1">
    <source>
        <dbReference type="EMBL" id="KAH6923412.1"/>
    </source>
</evidence>
<accession>A0ACB7RNL7</accession>
<dbReference type="Proteomes" id="UP000821845">
    <property type="component" value="Chromosome 8"/>
</dbReference>
<comment type="caution">
    <text evidence="1">The sequence shown here is derived from an EMBL/GenBank/DDBJ whole genome shotgun (WGS) entry which is preliminary data.</text>
</comment>